<keyword evidence="6" id="KW-1133">Transmembrane helix</keyword>
<comment type="caution">
    <text evidence="8">The sequence shown here is derived from an EMBL/GenBank/DDBJ whole genome shotgun (WGS) entry which is preliminary data.</text>
</comment>
<dbReference type="CDD" id="cd00082">
    <property type="entry name" value="HisKA"/>
    <property type="match status" value="1"/>
</dbReference>
<dbReference type="InterPro" id="IPR036097">
    <property type="entry name" value="HisK_dim/P_sf"/>
</dbReference>
<dbReference type="PIRSF" id="PIRSF037347">
    <property type="entry name" value="STHK_CHASE2_PAS_prd"/>
    <property type="match status" value="1"/>
</dbReference>
<organism evidence="8 9">
    <name type="scientific">Comamonas terrae</name>
    <dbReference type="NCBI Taxonomy" id="673548"/>
    <lineage>
        <taxon>Bacteria</taxon>
        <taxon>Pseudomonadati</taxon>
        <taxon>Pseudomonadota</taxon>
        <taxon>Betaproteobacteria</taxon>
        <taxon>Burkholderiales</taxon>
        <taxon>Comamonadaceae</taxon>
        <taxon>Comamonas</taxon>
    </lineage>
</organism>
<keyword evidence="3" id="KW-0597">Phosphoprotein</keyword>
<dbReference type="SUPFAM" id="SSF47384">
    <property type="entry name" value="Homodimeric domain of signal transducing histidine kinase"/>
    <property type="match status" value="1"/>
</dbReference>
<keyword evidence="6" id="KW-0812">Transmembrane</keyword>
<feature type="domain" description="Histidine kinase" evidence="7">
    <location>
        <begin position="567"/>
        <end position="787"/>
    </location>
</feature>
<dbReference type="PROSITE" id="PS50109">
    <property type="entry name" value="HIS_KIN"/>
    <property type="match status" value="1"/>
</dbReference>
<dbReference type="InterPro" id="IPR005467">
    <property type="entry name" value="His_kinase_dom"/>
</dbReference>
<keyword evidence="5" id="KW-0418">Kinase</keyword>
<feature type="transmembrane region" description="Helical" evidence="6">
    <location>
        <begin position="20"/>
        <end position="36"/>
    </location>
</feature>
<evidence type="ECO:0000256" key="3">
    <source>
        <dbReference type="ARBA" id="ARBA00022553"/>
    </source>
</evidence>
<dbReference type="EC" id="2.7.13.3" evidence="2"/>
<dbReference type="InterPro" id="IPR017181">
    <property type="entry name" value="Sig_transdc_His_kin_CHASE2"/>
</dbReference>
<dbReference type="InterPro" id="IPR050351">
    <property type="entry name" value="BphY/WalK/GraS-like"/>
</dbReference>
<dbReference type="CDD" id="cd00075">
    <property type="entry name" value="HATPase"/>
    <property type="match status" value="1"/>
</dbReference>
<name>A0ABW5UGM0_9BURK</name>
<dbReference type="Pfam" id="PF05226">
    <property type="entry name" value="CHASE2"/>
    <property type="match status" value="1"/>
</dbReference>
<dbReference type="InterPro" id="IPR004358">
    <property type="entry name" value="Sig_transdc_His_kin-like_C"/>
</dbReference>
<reference evidence="9" key="1">
    <citation type="journal article" date="2019" name="Int. J. Syst. Evol. Microbiol.">
        <title>The Global Catalogue of Microorganisms (GCM) 10K type strain sequencing project: providing services to taxonomists for standard genome sequencing and annotation.</title>
        <authorList>
            <consortium name="The Broad Institute Genomics Platform"/>
            <consortium name="The Broad Institute Genome Sequencing Center for Infectious Disease"/>
            <person name="Wu L."/>
            <person name="Ma J."/>
        </authorList>
    </citation>
    <scope>NUCLEOTIDE SEQUENCE [LARGE SCALE GENOMIC DNA]</scope>
    <source>
        <strain evidence="9">TISTR 1906</strain>
    </source>
</reference>
<gene>
    <name evidence="8" type="ORF">ACFSW6_01690</name>
</gene>
<keyword evidence="9" id="KW-1185">Reference proteome</keyword>
<keyword evidence="6" id="KW-0472">Membrane</keyword>
<dbReference type="SMART" id="SM01080">
    <property type="entry name" value="CHASE2"/>
    <property type="match status" value="1"/>
</dbReference>
<evidence type="ECO:0000256" key="1">
    <source>
        <dbReference type="ARBA" id="ARBA00000085"/>
    </source>
</evidence>
<proteinExistence type="predicted"/>
<evidence type="ECO:0000256" key="4">
    <source>
        <dbReference type="ARBA" id="ARBA00022679"/>
    </source>
</evidence>
<dbReference type="RefSeq" id="WP_066473172.1">
    <property type="nucleotide sequence ID" value="NZ_BCNT01000003.1"/>
</dbReference>
<dbReference type="Proteomes" id="UP001597463">
    <property type="component" value="Unassembled WGS sequence"/>
</dbReference>
<evidence type="ECO:0000313" key="8">
    <source>
        <dbReference type="EMBL" id="MFD2752783.1"/>
    </source>
</evidence>
<evidence type="ECO:0000259" key="7">
    <source>
        <dbReference type="PROSITE" id="PS50109"/>
    </source>
</evidence>
<dbReference type="SMART" id="SM00387">
    <property type="entry name" value="HATPase_c"/>
    <property type="match status" value="1"/>
</dbReference>
<sequence>MSEPTADEPISRRQSLRKDWLWLSAFLLALVYWLSGPGQLARVNGLIQDTSNWLHQRQASSDIVIIAIDDASIAAIGRWPWRRALHAAVLEHVAKGSPRAIGMDVVFSEEDLDYPGDDLLLQRALQHSGKVVLPITRNAPGLSMPPLQSLAQSAAALGHTQLPVDADGVVRRFYAQEGEKPWWHMAMSLHCVGQSGHACTGADAPAGAAPTAAWQRRQARIIAFAHAAQDKQRQHLSPFVTYSYIDVLRGDIPAAAFRGKYVLIGATAAGLGEKFTAPLRTSTRPISNVEMLAHILNGVLQDTHLELASPTLNRALNLVPVALGLLALAWLGPSGGLIACTALAFTCLLAAGLLPRWTQIQTAPAAALMGLALAYPLWSWLRLRAAARFLAMELRDLQSQGLPVLPAGALTVDALDQRIAAVEQASHQLRALHHFVSESLRQLPSATFVSDRQGRLLLANAAAHAYAHSLGHALQAGDDLPRVLGGLSGQGRDNARHNTPMQPLLTREALQQGLLPPQSEGRDAQGRALMLLSQPFQAPPTSGWLLTLVDISDLRSAQAQRDQAMQFISHDIRTPIGAIITLLEMQRSPSDPTADTGDSTALLQRIESYAQASLQLADDFVHLARAQEQSLRSEALDLGLLADQAVADCWALAQKQGMALQMALPEHEALVQGDPGLLHRAVVNLLSNAIKYGKPPQADAGATVECSIVHPPGFWGVAVRDHGTGMDKQALARLSQPFERLQQHRRTDGVGLGLAFVRTVAERHGGRLQITSQPGQGSCFTLLIPQA</sequence>
<dbReference type="InterPro" id="IPR007890">
    <property type="entry name" value="CHASE2"/>
</dbReference>
<dbReference type="SUPFAM" id="SSF55874">
    <property type="entry name" value="ATPase domain of HSP90 chaperone/DNA topoisomerase II/histidine kinase"/>
    <property type="match status" value="1"/>
</dbReference>
<dbReference type="InterPro" id="IPR003661">
    <property type="entry name" value="HisK_dim/P_dom"/>
</dbReference>
<evidence type="ECO:0000313" key="9">
    <source>
        <dbReference type="Proteomes" id="UP001597463"/>
    </source>
</evidence>
<dbReference type="InterPro" id="IPR036890">
    <property type="entry name" value="HATPase_C_sf"/>
</dbReference>
<dbReference type="Gene3D" id="1.10.287.130">
    <property type="match status" value="1"/>
</dbReference>
<dbReference type="PRINTS" id="PR00344">
    <property type="entry name" value="BCTRLSENSOR"/>
</dbReference>
<dbReference type="InterPro" id="IPR003594">
    <property type="entry name" value="HATPase_dom"/>
</dbReference>
<feature type="transmembrane region" description="Helical" evidence="6">
    <location>
        <begin position="363"/>
        <end position="381"/>
    </location>
</feature>
<dbReference type="PANTHER" id="PTHR42878:SF15">
    <property type="entry name" value="BACTERIOPHYTOCHROME"/>
    <property type="match status" value="1"/>
</dbReference>
<dbReference type="SMART" id="SM00388">
    <property type="entry name" value="HisKA"/>
    <property type="match status" value="1"/>
</dbReference>
<protein>
    <recommendedName>
        <fullName evidence="2">histidine kinase</fullName>
        <ecNumber evidence="2">2.7.13.3</ecNumber>
    </recommendedName>
</protein>
<dbReference type="Pfam" id="PF00512">
    <property type="entry name" value="HisKA"/>
    <property type="match status" value="1"/>
</dbReference>
<evidence type="ECO:0000256" key="2">
    <source>
        <dbReference type="ARBA" id="ARBA00012438"/>
    </source>
</evidence>
<keyword evidence="4" id="KW-0808">Transferase</keyword>
<accession>A0ABW5UGM0</accession>
<feature type="transmembrane region" description="Helical" evidence="6">
    <location>
        <begin position="318"/>
        <end position="351"/>
    </location>
</feature>
<dbReference type="PANTHER" id="PTHR42878">
    <property type="entry name" value="TWO-COMPONENT HISTIDINE KINASE"/>
    <property type="match status" value="1"/>
</dbReference>
<evidence type="ECO:0000256" key="5">
    <source>
        <dbReference type="ARBA" id="ARBA00022777"/>
    </source>
</evidence>
<dbReference type="Pfam" id="PF02518">
    <property type="entry name" value="HATPase_c"/>
    <property type="match status" value="1"/>
</dbReference>
<dbReference type="Gene3D" id="3.30.565.10">
    <property type="entry name" value="Histidine kinase-like ATPase, C-terminal domain"/>
    <property type="match status" value="1"/>
</dbReference>
<comment type="catalytic activity">
    <reaction evidence="1">
        <text>ATP + protein L-histidine = ADP + protein N-phospho-L-histidine.</text>
        <dbReference type="EC" id="2.7.13.3"/>
    </reaction>
</comment>
<evidence type="ECO:0000256" key="6">
    <source>
        <dbReference type="SAM" id="Phobius"/>
    </source>
</evidence>
<dbReference type="EMBL" id="JBHUMV010000001">
    <property type="protein sequence ID" value="MFD2752783.1"/>
    <property type="molecule type" value="Genomic_DNA"/>
</dbReference>